<reference evidence="11" key="2">
    <citation type="journal article" date="2023" name="IMA Fungus">
        <title>Comparative genomic study of the Penicillium genus elucidates a diverse pangenome and 15 lateral gene transfer events.</title>
        <authorList>
            <person name="Petersen C."/>
            <person name="Sorensen T."/>
            <person name="Nielsen M.R."/>
            <person name="Sondergaard T.E."/>
            <person name="Sorensen J.L."/>
            <person name="Fitzpatrick D.A."/>
            <person name="Frisvad J.C."/>
            <person name="Nielsen K.L."/>
        </authorList>
    </citation>
    <scope>NUCLEOTIDE SEQUENCE</scope>
    <source>
        <strain evidence="11">IBT 30728</strain>
    </source>
</reference>
<evidence type="ECO:0000256" key="5">
    <source>
        <dbReference type="ARBA" id="ARBA00022822"/>
    </source>
</evidence>
<reference evidence="11" key="1">
    <citation type="submission" date="2022-12" db="EMBL/GenBank/DDBJ databases">
        <authorList>
            <person name="Petersen C."/>
        </authorList>
    </citation>
    <scope>NUCLEOTIDE SEQUENCE</scope>
    <source>
        <strain evidence="11">IBT 30728</strain>
    </source>
</reference>
<proteinExistence type="predicted"/>
<dbReference type="EC" id="4.2.1.20" evidence="3"/>
<comment type="caution">
    <text evidence="11">The sequence shown here is derived from an EMBL/GenBank/DDBJ whole genome shotgun (WGS) entry which is preliminary data.</text>
</comment>
<dbReference type="SUPFAM" id="SSF53686">
    <property type="entry name" value="Tryptophan synthase beta subunit-like PLP-dependent enzymes"/>
    <property type="match status" value="1"/>
</dbReference>
<evidence type="ECO:0000256" key="7">
    <source>
        <dbReference type="ARBA" id="ARBA00023141"/>
    </source>
</evidence>
<evidence type="ECO:0000256" key="4">
    <source>
        <dbReference type="ARBA" id="ARBA00022605"/>
    </source>
</evidence>
<dbReference type="AlphaFoldDB" id="A0A9X0BNA3"/>
<dbReference type="Gene3D" id="3.40.50.1100">
    <property type="match status" value="2"/>
</dbReference>
<dbReference type="GO" id="GO:0005737">
    <property type="term" value="C:cytoplasm"/>
    <property type="evidence" value="ECO:0007669"/>
    <property type="project" value="TreeGrafter"/>
</dbReference>
<dbReference type="EMBL" id="JAPWDQ010000012">
    <property type="protein sequence ID" value="KAJ5475334.1"/>
    <property type="molecule type" value="Genomic_DNA"/>
</dbReference>
<organism evidence="11 12">
    <name type="scientific">Penicillium diatomitis</name>
    <dbReference type="NCBI Taxonomy" id="2819901"/>
    <lineage>
        <taxon>Eukaryota</taxon>
        <taxon>Fungi</taxon>
        <taxon>Dikarya</taxon>
        <taxon>Ascomycota</taxon>
        <taxon>Pezizomycotina</taxon>
        <taxon>Eurotiomycetes</taxon>
        <taxon>Eurotiomycetidae</taxon>
        <taxon>Eurotiales</taxon>
        <taxon>Aspergillaceae</taxon>
        <taxon>Penicillium</taxon>
    </lineage>
</organism>
<accession>A0A9X0BNA3</accession>
<evidence type="ECO:0000256" key="9">
    <source>
        <dbReference type="ARBA" id="ARBA00049047"/>
    </source>
</evidence>
<evidence type="ECO:0000259" key="10">
    <source>
        <dbReference type="Pfam" id="PF00291"/>
    </source>
</evidence>
<keyword evidence="8" id="KW-0456">Lyase</keyword>
<dbReference type="RefSeq" id="XP_056787092.1">
    <property type="nucleotide sequence ID" value="XM_056938000.1"/>
</dbReference>
<feature type="domain" description="Tryptophan synthase beta chain-like PALP" evidence="10">
    <location>
        <begin position="8"/>
        <end position="307"/>
    </location>
</feature>
<sequence>MLTRWAGGRDIWLKREDLNGCASSNRHHIVGLILLARRMNKSEIITACGSTNHGIECATLCATLGMACSIYVGARDALNQVENIQKIMTMGSTVIRVNNGGMSLREATGEALRASTDRFRTSFYRSISATRPDPYPSIVRTFQSIIGRQAMRQLNETCGRLPSLVTAPISDNGTAAGFFYPFLECQSVRLLGVEAFGSAALCRGSQGVYGGAFTYVMQDDDGQILPTESLSADMNLPAVGPELAYWAQIGRLECVSASNEEATEGLRIMQDTEAIVSSLESAYAIQKVLSAAQRLDRCEVILLLISGP</sequence>
<keyword evidence="7" id="KW-0057">Aromatic amino acid biosynthesis</keyword>
<dbReference type="InterPro" id="IPR023026">
    <property type="entry name" value="Trp_synth_beta/beta-like"/>
</dbReference>
<comment type="pathway">
    <text evidence="2">Amino-acid biosynthesis; L-tryptophan biosynthesis; L-tryptophan from chorismate: step 5/5.</text>
</comment>
<keyword evidence="5" id="KW-0822">Tryptophan biosynthesis</keyword>
<evidence type="ECO:0000313" key="12">
    <source>
        <dbReference type="Proteomes" id="UP001148312"/>
    </source>
</evidence>
<dbReference type="GO" id="GO:0004834">
    <property type="term" value="F:tryptophan synthase activity"/>
    <property type="evidence" value="ECO:0007669"/>
    <property type="project" value="UniProtKB-EC"/>
</dbReference>
<keyword evidence="12" id="KW-1185">Reference proteome</keyword>
<evidence type="ECO:0000256" key="8">
    <source>
        <dbReference type="ARBA" id="ARBA00023239"/>
    </source>
</evidence>
<evidence type="ECO:0000256" key="3">
    <source>
        <dbReference type="ARBA" id="ARBA00012043"/>
    </source>
</evidence>
<protein>
    <recommendedName>
        <fullName evidence="3">tryptophan synthase</fullName>
        <ecNumber evidence="3">4.2.1.20</ecNumber>
    </recommendedName>
</protein>
<comment type="catalytic activity">
    <reaction evidence="9">
        <text>(1S,2R)-1-C-(indol-3-yl)glycerol 3-phosphate + L-serine = D-glyceraldehyde 3-phosphate + L-tryptophan + H2O</text>
        <dbReference type="Rhea" id="RHEA:10532"/>
        <dbReference type="ChEBI" id="CHEBI:15377"/>
        <dbReference type="ChEBI" id="CHEBI:33384"/>
        <dbReference type="ChEBI" id="CHEBI:57912"/>
        <dbReference type="ChEBI" id="CHEBI:58866"/>
        <dbReference type="ChEBI" id="CHEBI:59776"/>
        <dbReference type="EC" id="4.2.1.20"/>
    </reaction>
</comment>
<dbReference type="GeneID" id="81628250"/>
<dbReference type="InterPro" id="IPR036052">
    <property type="entry name" value="TrpB-like_PALP_sf"/>
</dbReference>
<dbReference type="Proteomes" id="UP001148312">
    <property type="component" value="Unassembled WGS sequence"/>
</dbReference>
<dbReference type="InterPro" id="IPR001926">
    <property type="entry name" value="TrpB-like_PALP"/>
</dbReference>
<evidence type="ECO:0000313" key="11">
    <source>
        <dbReference type="EMBL" id="KAJ5475334.1"/>
    </source>
</evidence>
<dbReference type="PANTHER" id="PTHR48077:SF2">
    <property type="entry name" value="TRYPTOPHAN SYNTHASE"/>
    <property type="match status" value="1"/>
</dbReference>
<evidence type="ECO:0000256" key="2">
    <source>
        <dbReference type="ARBA" id="ARBA00004733"/>
    </source>
</evidence>
<dbReference type="Pfam" id="PF00291">
    <property type="entry name" value="PALP"/>
    <property type="match status" value="1"/>
</dbReference>
<keyword evidence="4" id="KW-0028">Amino-acid biosynthesis</keyword>
<evidence type="ECO:0000256" key="6">
    <source>
        <dbReference type="ARBA" id="ARBA00022898"/>
    </source>
</evidence>
<keyword evidence="6" id="KW-0663">Pyridoxal phosphate</keyword>
<gene>
    <name evidence="11" type="ORF">N7539_008400</name>
</gene>
<evidence type="ECO:0000256" key="1">
    <source>
        <dbReference type="ARBA" id="ARBA00001933"/>
    </source>
</evidence>
<name>A0A9X0BNA3_9EURO</name>
<dbReference type="PANTHER" id="PTHR48077">
    <property type="entry name" value="TRYPTOPHAN SYNTHASE-RELATED"/>
    <property type="match status" value="1"/>
</dbReference>
<comment type="cofactor">
    <cofactor evidence="1">
        <name>pyridoxal 5'-phosphate</name>
        <dbReference type="ChEBI" id="CHEBI:597326"/>
    </cofactor>
</comment>